<organism evidence="2 3">
    <name type="scientific">Algoriphagus pacificus</name>
    <dbReference type="NCBI Taxonomy" id="2811234"/>
    <lineage>
        <taxon>Bacteria</taxon>
        <taxon>Pseudomonadati</taxon>
        <taxon>Bacteroidota</taxon>
        <taxon>Cytophagia</taxon>
        <taxon>Cytophagales</taxon>
        <taxon>Cyclobacteriaceae</taxon>
        <taxon>Algoriphagus</taxon>
    </lineage>
</organism>
<dbReference type="RefSeq" id="WP_206587403.1">
    <property type="nucleotide sequence ID" value="NZ_JAFKCU010000003.1"/>
</dbReference>
<protein>
    <submittedName>
        <fullName evidence="2">DUF2236 domain-containing protein</fullName>
    </submittedName>
</protein>
<gene>
    <name evidence="2" type="ORF">J0A69_14900</name>
</gene>
<keyword evidence="3" id="KW-1185">Reference proteome</keyword>
<sequence>MSKLKLYTNGNLDQLRERTDPPADQAVLALINDPKLIREINEWTVIPEVFNENFSDTLISFFRLYQIPPNKSEIVTLQKGQEFFDRKGDIYLGLLGFYSLPYCYAFAKGAEVLVRSKRILAEPGKRLGETAKFLLDVFKPGAFIESKEAFLICAKIRLIHAFSRYFIKKYSKDWKNEFGQPVNQEDLIGTNLAFSLLVLRGMRKIGKNPSTEESNTVLAYWSYLGKLMGIETHYWPETAKEAFELEKLIRKRHLQSSEAGKRLIDSLLNYYEANQTESFLKGKSASLVAFLIGKEASDALRIHQEIPMSSELMGGIFSFLGWKNYSGKKSHARFNANFEQSYFQTFESKPEILLPER</sequence>
<dbReference type="InterPro" id="IPR037473">
    <property type="entry name" value="Lcp-like"/>
</dbReference>
<dbReference type="PANTHER" id="PTHR37539:SF1">
    <property type="entry name" value="ER-BOUND OXYGENASE MPAB_MPAB'_RUBBER OXYGENASE CATALYTIC DOMAIN-CONTAINING PROTEIN"/>
    <property type="match status" value="1"/>
</dbReference>
<dbReference type="InterPro" id="IPR018713">
    <property type="entry name" value="MPAB/Lcp_cat_dom"/>
</dbReference>
<name>A0ABS3CJK6_9BACT</name>
<dbReference type="PANTHER" id="PTHR37539">
    <property type="entry name" value="SECRETED PROTEIN-RELATED"/>
    <property type="match status" value="1"/>
</dbReference>
<dbReference type="Proteomes" id="UP000664480">
    <property type="component" value="Unassembled WGS sequence"/>
</dbReference>
<reference evidence="2 3" key="1">
    <citation type="submission" date="2021-03" db="EMBL/GenBank/DDBJ databases">
        <title>novel species isolated from a fishpond in China.</title>
        <authorList>
            <person name="Lu H."/>
            <person name="Cai Z."/>
        </authorList>
    </citation>
    <scope>NUCLEOTIDE SEQUENCE [LARGE SCALE GENOMIC DNA]</scope>
    <source>
        <strain evidence="2 3">YJ13C</strain>
    </source>
</reference>
<dbReference type="EMBL" id="JAFKCU010000003">
    <property type="protein sequence ID" value="MBN7816734.1"/>
    <property type="molecule type" value="Genomic_DNA"/>
</dbReference>
<evidence type="ECO:0000259" key="1">
    <source>
        <dbReference type="Pfam" id="PF09995"/>
    </source>
</evidence>
<evidence type="ECO:0000313" key="3">
    <source>
        <dbReference type="Proteomes" id="UP000664480"/>
    </source>
</evidence>
<proteinExistence type="predicted"/>
<dbReference type="Pfam" id="PF09995">
    <property type="entry name" value="MPAB_Lcp_cat"/>
    <property type="match status" value="1"/>
</dbReference>
<accession>A0ABS3CJK6</accession>
<comment type="caution">
    <text evidence="2">The sequence shown here is derived from an EMBL/GenBank/DDBJ whole genome shotgun (WGS) entry which is preliminary data.</text>
</comment>
<feature type="domain" description="ER-bound oxygenase mpaB/mpaB'/Rubber oxygenase catalytic" evidence="1">
    <location>
        <begin position="116"/>
        <end position="302"/>
    </location>
</feature>
<evidence type="ECO:0000313" key="2">
    <source>
        <dbReference type="EMBL" id="MBN7816734.1"/>
    </source>
</evidence>